<dbReference type="AlphaFoldDB" id="J8EW37"/>
<organism evidence="1 2">
    <name type="scientific">Bacillus cereus MC67</name>
    <dbReference type="NCBI Taxonomy" id="1053219"/>
    <lineage>
        <taxon>Bacteria</taxon>
        <taxon>Bacillati</taxon>
        <taxon>Bacillota</taxon>
        <taxon>Bacilli</taxon>
        <taxon>Bacillales</taxon>
        <taxon>Bacillaceae</taxon>
        <taxon>Bacillus</taxon>
        <taxon>Bacillus cereus group</taxon>
    </lineage>
</organism>
<dbReference type="InterPro" id="IPR013467">
    <property type="entry name" value="HNH78-like"/>
</dbReference>
<evidence type="ECO:0000313" key="1">
    <source>
        <dbReference type="EMBL" id="EJQ92884.1"/>
    </source>
</evidence>
<dbReference type="RefSeq" id="WP_002162041.1">
    <property type="nucleotide sequence ID" value="NZ_JH792115.1"/>
</dbReference>
<gene>
    <name evidence="1" type="ORF">II3_05338</name>
</gene>
<dbReference type="NCBIfam" id="TIGR02646">
    <property type="entry name" value="retron system putative HNH endonuclease"/>
    <property type="match status" value="1"/>
</dbReference>
<comment type="caution">
    <text evidence="1">The sequence shown here is derived from an EMBL/GenBank/DDBJ whole genome shotgun (WGS) entry which is preliminary data.</text>
</comment>
<reference evidence="1 2" key="1">
    <citation type="submission" date="2012-04" db="EMBL/GenBank/DDBJ databases">
        <title>The Genome Sequence of Bacillus cereus MC67.</title>
        <authorList>
            <consortium name="The Broad Institute Genome Sequencing Platform"/>
            <consortium name="The Broad Institute Genome Sequencing Center for Infectious Disease"/>
            <person name="Feldgarden M."/>
            <person name="Van der Auwera G.A."/>
            <person name="Mahillon J."/>
            <person name="Duprez V."/>
            <person name="Timmery S."/>
            <person name="Mattelet C."/>
            <person name="Dierick K."/>
            <person name="Sun M."/>
            <person name="Yu Z."/>
            <person name="Zhu L."/>
            <person name="Hu X."/>
            <person name="Shank E.B."/>
            <person name="Swiecicka I."/>
            <person name="Hansen B.M."/>
            <person name="Andrup L."/>
            <person name="Young S.K."/>
            <person name="Zeng Q."/>
            <person name="Gargeya S."/>
            <person name="Fitzgerald M."/>
            <person name="Haas B."/>
            <person name="Abouelleil A."/>
            <person name="Alvarado L."/>
            <person name="Arachchi H.M."/>
            <person name="Berlin A."/>
            <person name="Chapman S.B."/>
            <person name="Goldberg J."/>
            <person name="Griggs A."/>
            <person name="Gujja S."/>
            <person name="Hansen M."/>
            <person name="Howarth C."/>
            <person name="Imamovic A."/>
            <person name="Larimer J."/>
            <person name="McCowen C."/>
            <person name="Montmayeur A."/>
            <person name="Murphy C."/>
            <person name="Neiman D."/>
            <person name="Pearson M."/>
            <person name="Priest M."/>
            <person name="Roberts A."/>
            <person name="Saif S."/>
            <person name="Shea T."/>
            <person name="Sisk P."/>
            <person name="Sykes S."/>
            <person name="Wortman J."/>
            <person name="Nusbaum C."/>
            <person name="Birren B."/>
        </authorList>
    </citation>
    <scope>NUCLEOTIDE SEQUENCE [LARGE SCALE GENOMIC DNA]</scope>
    <source>
        <strain evidence="1 2">MC67</strain>
    </source>
</reference>
<protein>
    <submittedName>
        <fullName evidence="1">TIGR02646 family protein</fullName>
    </submittedName>
</protein>
<name>J8EW37_BACCE</name>
<accession>J8EW37</accession>
<dbReference type="Proteomes" id="UP000006997">
    <property type="component" value="Unassembled WGS sequence"/>
</dbReference>
<sequence>MKHIVKGSAPGSLVYHKKQLLATYDNYREKDDVRISLLNEQGFICCYCMSRIEKENMKIEHWLPQSKHEDSTLDYKIMFGVCQGFQKSPFHRQCCDSHRKNDKLTINPTNRAMVDTIKYSGGGEISSENAVLDKDLNETLNLNTELLKENRKATLQAVIKFIGNRDAWSEAGIKRAIKFYSSKDERGAYVPYCQVALYFLQKRLSRQLAK</sequence>
<dbReference type="PATRIC" id="fig|1053219.3.peg.5466"/>
<dbReference type="HOGENOM" id="CLU_092819_1_0_9"/>
<proteinExistence type="predicted"/>
<dbReference type="EMBL" id="AHEN01000051">
    <property type="protein sequence ID" value="EJQ92884.1"/>
    <property type="molecule type" value="Genomic_DNA"/>
</dbReference>
<evidence type="ECO:0000313" key="2">
    <source>
        <dbReference type="Proteomes" id="UP000006997"/>
    </source>
</evidence>